<evidence type="ECO:0000256" key="3">
    <source>
        <dbReference type="ARBA" id="ARBA00022475"/>
    </source>
</evidence>
<proteinExistence type="inferred from homology"/>
<dbReference type="PANTHER" id="PTHR33452">
    <property type="entry name" value="OXIDOREDUCTASE CATD-RELATED"/>
    <property type="match status" value="1"/>
</dbReference>
<keyword evidence="8" id="KW-0560">Oxidoreductase</keyword>
<keyword evidence="9" id="KW-1185">Reference proteome</keyword>
<name>A0A4P7QH61_9CORY</name>
<dbReference type="Proteomes" id="UP000296352">
    <property type="component" value="Chromosome"/>
</dbReference>
<evidence type="ECO:0000256" key="5">
    <source>
        <dbReference type="ARBA" id="ARBA00022989"/>
    </source>
</evidence>
<dbReference type="GO" id="GO:0005886">
    <property type="term" value="C:plasma membrane"/>
    <property type="evidence" value="ECO:0007669"/>
    <property type="project" value="UniProtKB-SubCell"/>
</dbReference>
<keyword evidence="4 7" id="KW-0812">Transmembrane</keyword>
<dbReference type="InterPro" id="IPR032808">
    <property type="entry name" value="DoxX"/>
</dbReference>
<dbReference type="InterPro" id="IPR051907">
    <property type="entry name" value="DoxX-like_oxidoreductase"/>
</dbReference>
<keyword evidence="6 7" id="KW-0472">Membrane</keyword>
<feature type="transmembrane region" description="Helical" evidence="7">
    <location>
        <begin position="69"/>
        <end position="94"/>
    </location>
</feature>
<accession>A0A4P7QH61</accession>
<feature type="transmembrane region" description="Helical" evidence="7">
    <location>
        <begin position="106"/>
        <end position="126"/>
    </location>
</feature>
<keyword evidence="3" id="KW-1003">Cell membrane</keyword>
<evidence type="ECO:0000313" key="8">
    <source>
        <dbReference type="EMBL" id="QCB28047.1"/>
    </source>
</evidence>
<dbReference type="Pfam" id="PF07681">
    <property type="entry name" value="DoxX"/>
    <property type="match status" value="1"/>
</dbReference>
<dbReference type="EC" id="1.-.-.-" evidence="8"/>
<comment type="subcellular location">
    <subcellularLocation>
        <location evidence="1">Cell membrane</location>
        <topology evidence="1">Multi-pass membrane protein</topology>
    </subcellularLocation>
</comment>
<dbReference type="KEGG" id="cee:CENDO_03770"/>
<sequence>MLMNRPAVRDAALLLFRVVLGVVFLFHGVHKLFIAGMDATVSQFTTMGVPEPQLSAYVTVAAETVGGGMLIVGLLTTFVAGAMSLMMAGALYFAHLPNGFFVDEGGMEYVLVLIASLLMIVVFGAGRASLDEVLSRVEA</sequence>
<comment type="similarity">
    <text evidence="2">Belongs to the DoxX family.</text>
</comment>
<protein>
    <submittedName>
        <fullName evidence="8">Oxidoreductase MhqP</fullName>
        <ecNumber evidence="8">1.-.-.-</ecNumber>
    </submittedName>
</protein>
<dbReference type="GO" id="GO:0016491">
    <property type="term" value="F:oxidoreductase activity"/>
    <property type="evidence" value="ECO:0007669"/>
    <property type="project" value="UniProtKB-KW"/>
</dbReference>
<dbReference type="AlphaFoldDB" id="A0A4P7QH61"/>
<evidence type="ECO:0000256" key="6">
    <source>
        <dbReference type="ARBA" id="ARBA00023136"/>
    </source>
</evidence>
<feature type="transmembrane region" description="Helical" evidence="7">
    <location>
        <begin position="12"/>
        <end position="29"/>
    </location>
</feature>
<evidence type="ECO:0000256" key="4">
    <source>
        <dbReference type="ARBA" id="ARBA00022692"/>
    </source>
</evidence>
<keyword evidence="5 7" id="KW-1133">Transmembrane helix</keyword>
<organism evidence="8 9">
    <name type="scientific">Corynebacterium endometrii</name>
    <dbReference type="NCBI Taxonomy" id="2488819"/>
    <lineage>
        <taxon>Bacteria</taxon>
        <taxon>Bacillati</taxon>
        <taxon>Actinomycetota</taxon>
        <taxon>Actinomycetes</taxon>
        <taxon>Mycobacteriales</taxon>
        <taxon>Corynebacteriaceae</taxon>
        <taxon>Corynebacterium</taxon>
    </lineage>
</organism>
<evidence type="ECO:0000313" key="9">
    <source>
        <dbReference type="Proteomes" id="UP000296352"/>
    </source>
</evidence>
<dbReference type="EMBL" id="CP039247">
    <property type="protein sequence ID" value="QCB28047.1"/>
    <property type="molecule type" value="Genomic_DNA"/>
</dbReference>
<dbReference type="PANTHER" id="PTHR33452:SF1">
    <property type="entry name" value="INNER MEMBRANE PROTEIN YPHA-RELATED"/>
    <property type="match status" value="1"/>
</dbReference>
<evidence type="ECO:0000256" key="1">
    <source>
        <dbReference type="ARBA" id="ARBA00004651"/>
    </source>
</evidence>
<evidence type="ECO:0000256" key="2">
    <source>
        <dbReference type="ARBA" id="ARBA00006679"/>
    </source>
</evidence>
<gene>
    <name evidence="8" type="primary">mhqP</name>
    <name evidence="8" type="ORF">CENDO_03770</name>
</gene>
<evidence type="ECO:0000256" key="7">
    <source>
        <dbReference type="SAM" id="Phobius"/>
    </source>
</evidence>
<reference evidence="8 9" key="1">
    <citation type="submission" date="2019-04" db="EMBL/GenBank/DDBJ databases">
        <title>Corynebacterium endometrii sp. nov., isolated from the uterus of a cow with endometritis.</title>
        <authorList>
            <person name="Ballas P."/>
            <person name="Ruckert C."/>
            <person name="Wagener K."/>
            <person name="Drillich M."/>
            <person name="Kaempfer P."/>
            <person name="Busse H.-J."/>
            <person name="Ehling-Schulz M."/>
        </authorList>
    </citation>
    <scope>NUCLEOTIDE SEQUENCE [LARGE SCALE GENOMIC DNA]</scope>
    <source>
        <strain evidence="8 9">LMM-1653</strain>
    </source>
</reference>